<keyword evidence="1" id="KW-1133">Transmembrane helix</keyword>
<evidence type="ECO:0000256" key="1">
    <source>
        <dbReference type="SAM" id="Phobius"/>
    </source>
</evidence>
<dbReference type="RefSeq" id="WP_154532177.1">
    <property type="nucleotide sequence ID" value="NZ_VULX01000027.1"/>
</dbReference>
<feature type="transmembrane region" description="Helical" evidence="1">
    <location>
        <begin position="6"/>
        <end position="23"/>
    </location>
</feature>
<keyword evidence="3" id="KW-1185">Reference proteome</keyword>
<evidence type="ECO:0000313" key="2">
    <source>
        <dbReference type="EMBL" id="MSR92281.1"/>
    </source>
</evidence>
<protein>
    <submittedName>
        <fullName evidence="2">Uncharacterized protein</fullName>
    </submittedName>
</protein>
<accession>A0A7X2T210</accession>
<name>A0A7X2T210_9CLOT</name>
<dbReference type="AlphaFoldDB" id="A0A7X2T210"/>
<keyword evidence="1" id="KW-0472">Membrane</keyword>
<keyword evidence="1" id="KW-0812">Transmembrane</keyword>
<proteinExistence type="predicted"/>
<reference evidence="2 3" key="1">
    <citation type="submission" date="2019-08" db="EMBL/GenBank/DDBJ databases">
        <title>In-depth cultivation of the pig gut microbiome towards novel bacterial diversity and tailored functional studies.</title>
        <authorList>
            <person name="Wylensek D."/>
            <person name="Hitch T.C.A."/>
            <person name="Clavel T."/>
        </authorList>
    </citation>
    <scope>NUCLEOTIDE SEQUENCE [LARGE SCALE GENOMIC DNA]</scope>
    <source>
        <strain evidence="2 3">WCA-383-APC-5B</strain>
    </source>
</reference>
<organism evidence="2 3">
    <name type="scientific">Inconstantimicrobium porci</name>
    <dbReference type="NCBI Taxonomy" id="2652291"/>
    <lineage>
        <taxon>Bacteria</taxon>
        <taxon>Bacillati</taxon>
        <taxon>Bacillota</taxon>
        <taxon>Clostridia</taxon>
        <taxon>Eubacteriales</taxon>
        <taxon>Clostridiaceae</taxon>
        <taxon>Inconstantimicrobium</taxon>
    </lineage>
</organism>
<sequence length="117" mass="13688">MKIVSFIIFILFIGILIKQVHNLKELIIPTRKSAYEIVEMIIGVAIFSGITYAYKSQWYHYLFFVVVVAAFIAMCFNHGISSRGFLSQYFYFKKKDTDKIIDILKEHGKELDFGELY</sequence>
<dbReference type="EMBL" id="VULX01000027">
    <property type="protein sequence ID" value="MSR92281.1"/>
    <property type="molecule type" value="Genomic_DNA"/>
</dbReference>
<feature type="transmembrane region" description="Helical" evidence="1">
    <location>
        <begin position="35"/>
        <end position="54"/>
    </location>
</feature>
<feature type="transmembrane region" description="Helical" evidence="1">
    <location>
        <begin position="60"/>
        <end position="80"/>
    </location>
</feature>
<comment type="caution">
    <text evidence="2">The sequence shown here is derived from an EMBL/GenBank/DDBJ whole genome shotgun (WGS) entry which is preliminary data.</text>
</comment>
<gene>
    <name evidence="2" type="ORF">FYJ33_12985</name>
</gene>
<evidence type="ECO:0000313" key="3">
    <source>
        <dbReference type="Proteomes" id="UP000460287"/>
    </source>
</evidence>
<dbReference type="Proteomes" id="UP000460287">
    <property type="component" value="Unassembled WGS sequence"/>
</dbReference>